<gene>
    <name evidence="6" type="primary">tuf</name>
    <name evidence="6" type="ORF">DQK91_21705</name>
</gene>
<protein>
    <submittedName>
        <fullName evidence="6">Elongation factor Tu</fullName>
        <ecNumber evidence="6">3.6.5.3</ecNumber>
    </submittedName>
</protein>
<organism evidence="6 7">
    <name type="scientific">Oceanidesulfovibrio marinus</name>
    <dbReference type="NCBI Taxonomy" id="370038"/>
    <lineage>
        <taxon>Bacteria</taxon>
        <taxon>Pseudomonadati</taxon>
        <taxon>Thermodesulfobacteriota</taxon>
        <taxon>Desulfovibrionia</taxon>
        <taxon>Desulfovibrionales</taxon>
        <taxon>Desulfovibrionaceae</taxon>
        <taxon>Oceanidesulfovibrio</taxon>
    </lineage>
</organism>
<keyword evidence="2 6" id="KW-0251">Elongation factor</keyword>
<sequence length="57" mass="6142">MGKAKYERSKPHVNVGTVGHIDHGKTTLTAAITKILSMKAGGSYIAFDEIDKAPEEK</sequence>
<evidence type="ECO:0000313" key="6">
    <source>
        <dbReference type="EMBL" id="TVM30086.1"/>
    </source>
</evidence>
<keyword evidence="3" id="KW-0648">Protein biosynthesis</keyword>
<dbReference type="InterPro" id="IPR027417">
    <property type="entry name" value="P-loop_NTPase"/>
</dbReference>
<dbReference type="PANTHER" id="PTHR43721">
    <property type="entry name" value="ELONGATION FACTOR TU-RELATED"/>
    <property type="match status" value="1"/>
</dbReference>
<dbReference type="InterPro" id="IPR050055">
    <property type="entry name" value="EF-Tu_GTPase"/>
</dbReference>
<reference evidence="6 7" key="1">
    <citation type="submission" date="2018-06" db="EMBL/GenBank/DDBJ databases">
        <title>Complete genome of Desulfovibrio marinus P48SEP.</title>
        <authorList>
            <person name="Crispim J.S."/>
            <person name="Vidigal P.M.P."/>
            <person name="Silva L.C.F."/>
            <person name="Araujo L.C."/>
            <person name="Laguardia C.N."/>
            <person name="Dias R.S."/>
            <person name="Sousa M.P."/>
            <person name="Paula S.O."/>
            <person name="Silva C."/>
        </authorList>
    </citation>
    <scope>NUCLEOTIDE SEQUENCE [LARGE SCALE GENOMIC DNA]</scope>
    <source>
        <strain evidence="6 7">P48SEP</strain>
    </source>
</reference>
<evidence type="ECO:0000256" key="2">
    <source>
        <dbReference type="ARBA" id="ARBA00022768"/>
    </source>
</evidence>
<evidence type="ECO:0000256" key="3">
    <source>
        <dbReference type="ARBA" id="ARBA00022917"/>
    </source>
</evidence>
<accession>A0A6P1ZE68</accession>
<dbReference type="RefSeq" id="WP_235896766.1">
    <property type="nucleotide sequence ID" value="NZ_QMIF01000030.1"/>
</dbReference>
<evidence type="ECO:0000313" key="7">
    <source>
        <dbReference type="Proteomes" id="UP000434052"/>
    </source>
</evidence>
<dbReference type="EMBL" id="QMIF01000030">
    <property type="protein sequence ID" value="TVM30086.1"/>
    <property type="molecule type" value="Genomic_DNA"/>
</dbReference>
<dbReference type="AlphaFoldDB" id="A0A6P1ZE68"/>
<dbReference type="Proteomes" id="UP000434052">
    <property type="component" value="Unassembled WGS sequence"/>
</dbReference>
<proteinExistence type="predicted"/>
<dbReference type="PANTHER" id="PTHR43721:SF36">
    <property type="entry name" value="ELONGATION FACTOR TU, MITOCHONDRIAL"/>
    <property type="match status" value="1"/>
</dbReference>
<name>A0A6P1ZE68_9BACT</name>
<dbReference type="GO" id="GO:0005525">
    <property type="term" value="F:GTP binding"/>
    <property type="evidence" value="ECO:0007669"/>
    <property type="project" value="UniProtKB-KW"/>
</dbReference>
<dbReference type="GO" id="GO:0003924">
    <property type="term" value="F:GTPase activity"/>
    <property type="evidence" value="ECO:0007669"/>
    <property type="project" value="InterPro"/>
</dbReference>
<dbReference type="GO" id="GO:0003746">
    <property type="term" value="F:translation elongation factor activity"/>
    <property type="evidence" value="ECO:0007669"/>
    <property type="project" value="UniProtKB-KW"/>
</dbReference>
<evidence type="ECO:0000256" key="1">
    <source>
        <dbReference type="ARBA" id="ARBA00022741"/>
    </source>
</evidence>
<dbReference type="Pfam" id="PF00009">
    <property type="entry name" value="GTP_EFTU"/>
    <property type="match status" value="1"/>
</dbReference>
<evidence type="ECO:0000256" key="4">
    <source>
        <dbReference type="ARBA" id="ARBA00023134"/>
    </source>
</evidence>
<keyword evidence="6" id="KW-0378">Hydrolase</keyword>
<evidence type="ECO:0000259" key="5">
    <source>
        <dbReference type="Pfam" id="PF00009"/>
    </source>
</evidence>
<keyword evidence="4" id="KW-0342">GTP-binding</keyword>
<feature type="non-terminal residue" evidence="6">
    <location>
        <position position="57"/>
    </location>
</feature>
<dbReference type="InterPro" id="IPR000795">
    <property type="entry name" value="T_Tr_GTP-bd_dom"/>
</dbReference>
<comment type="caution">
    <text evidence="6">The sequence shown here is derived from an EMBL/GenBank/DDBJ whole genome shotgun (WGS) entry which is preliminary data.</text>
</comment>
<feature type="domain" description="Tr-type G" evidence="5">
    <location>
        <begin position="10"/>
        <end position="57"/>
    </location>
</feature>
<dbReference type="EC" id="3.6.5.3" evidence="6"/>
<dbReference type="Gene3D" id="3.40.50.300">
    <property type="entry name" value="P-loop containing nucleotide triphosphate hydrolases"/>
    <property type="match status" value="1"/>
</dbReference>
<keyword evidence="1" id="KW-0547">Nucleotide-binding</keyword>
<dbReference type="SUPFAM" id="SSF52540">
    <property type="entry name" value="P-loop containing nucleoside triphosphate hydrolases"/>
    <property type="match status" value="1"/>
</dbReference>